<evidence type="ECO:0000259" key="5">
    <source>
        <dbReference type="PROSITE" id="PS51160"/>
    </source>
</evidence>
<reference evidence="6 7" key="1">
    <citation type="submission" date="2019-02" db="EMBL/GenBank/DDBJ databases">
        <title>Ureibacillus thermophilus.</title>
        <authorList>
            <person name="Sunny J.S."/>
            <person name="Natarajan A."/>
            <person name="Saleena L.M."/>
        </authorList>
    </citation>
    <scope>NUCLEOTIDE SEQUENCE [LARGE SCALE GENOMIC DNA]</scope>
    <source>
        <strain evidence="6 7">LM102</strain>
    </source>
</reference>
<evidence type="ECO:0000256" key="2">
    <source>
        <dbReference type="ARBA" id="ARBA00032904"/>
    </source>
</evidence>
<dbReference type="InterPro" id="IPR001792">
    <property type="entry name" value="Acylphosphatase-like_dom"/>
</dbReference>
<accession>A0A4V1A350</accession>
<protein>
    <recommendedName>
        <fullName evidence="1">Acylphosphatase</fullName>
    </recommendedName>
    <alternativeName>
        <fullName evidence="2">Acylphosphate phosphohydrolase</fullName>
    </alternativeName>
</protein>
<dbReference type="PROSITE" id="PS51160">
    <property type="entry name" value="ACYLPHOSPHATASE_3"/>
    <property type="match status" value="1"/>
</dbReference>
<dbReference type="SUPFAM" id="SSF54975">
    <property type="entry name" value="Acylphosphatase/BLUF domain-like"/>
    <property type="match status" value="1"/>
</dbReference>
<organism evidence="6 7">
    <name type="scientific">Ureibacillus thermophilus</name>
    <dbReference type="NCBI Taxonomy" id="367743"/>
    <lineage>
        <taxon>Bacteria</taxon>
        <taxon>Bacillati</taxon>
        <taxon>Bacillota</taxon>
        <taxon>Bacilli</taxon>
        <taxon>Bacillales</taxon>
        <taxon>Caryophanaceae</taxon>
        <taxon>Ureibacillus</taxon>
    </lineage>
</organism>
<comment type="similarity">
    <text evidence="4">Belongs to the acylphosphatase family.</text>
</comment>
<evidence type="ECO:0000256" key="3">
    <source>
        <dbReference type="PROSITE-ProRule" id="PRU00520"/>
    </source>
</evidence>
<dbReference type="RefSeq" id="WP_208649712.1">
    <property type="nucleotide sequence ID" value="NZ_CP036528.1"/>
</dbReference>
<sequence length="94" mass="11068">MAKRVRILCNGYLNNEISLRFFIKQKAQTLGLKGYCRINENNLLEIEVEGKEISIDEFVRFVQKGTRDEKASNLFSIEMFDHFKGYEKMEIDIV</sequence>
<feature type="domain" description="Acylphosphatase-like" evidence="5">
    <location>
        <begin position="4"/>
        <end position="94"/>
    </location>
</feature>
<dbReference type="KEGG" id="uth:DKZ56_09180"/>
<name>A0A4V1A350_9BACL</name>
<comment type="caution">
    <text evidence="3">Lacks conserved residue(s) required for the propagation of feature annotation.</text>
</comment>
<keyword evidence="7" id="KW-1185">Reference proteome</keyword>
<proteinExistence type="inferred from homology"/>
<dbReference type="AlphaFoldDB" id="A0A4V1A350"/>
<evidence type="ECO:0000313" key="7">
    <source>
        <dbReference type="Proteomes" id="UP000291151"/>
    </source>
</evidence>
<dbReference type="EMBL" id="CP036528">
    <property type="protein sequence ID" value="QBK26020.1"/>
    <property type="molecule type" value="Genomic_DNA"/>
</dbReference>
<evidence type="ECO:0000256" key="1">
    <source>
        <dbReference type="ARBA" id="ARBA00015991"/>
    </source>
</evidence>
<dbReference type="Pfam" id="PF00708">
    <property type="entry name" value="Acylphosphatase"/>
    <property type="match status" value="1"/>
</dbReference>
<evidence type="ECO:0000313" key="6">
    <source>
        <dbReference type="EMBL" id="QBK26020.1"/>
    </source>
</evidence>
<evidence type="ECO:0000256" key="4">
    <source>
        <dbReference type="RuleBase" id="RU004168"/>
    </source>
</evidence>
<gene>
    <name evidence="6" type="ORF">DKZ56_09180</name>
</gene>
<dbReference type="InterPro" id="IPR036046">
    <property type="entry name" value="Acylphosphatase-like_dom_sf"/>
</dbReference>
<dbReference type="Proteomes" id="UP000291151">
    <property type="component" value="Chromosome"/>
</dbReference>
<dbReference type="Gene3D" id="3.30.70.100">
    <property type="match status" value="1"/>
</dbReference>